<dbReference type="STRING" id="4097.A0A1S4ACZ4"/>
<dbReference type="KEGG" id="nta:107796285"/>
<dbReference type="PROSITE" id="PS50878">
    <property type="entry name" value="RT_POL"/>
    <property type="match status" value="1"/>
</dbReference>
<dbReference type="AlphaFoldDB" id="A0A1S4ACZ4"/>
<dbReference type="InterPro" id="IPR043502">
    <property type="entry name" value="DNA/RNA_pol_sf"/>
</dbReference>
<gene>
    <name evidence="2" type="primary">LOC107796285</name>
</gene>
<proteinExistence type="predicted"/>
<feature type="domain" description="Reverse transcriptase" evidence="1">
    <location>
        <begin position="1"/>
        <end position="317"/>
    </location>
</feature>
<dbReference type="PaxDb" id="4097-A0A1S4ACZ4"/>
<dbReference type="PANTHER" id="PTHR31635:SF196">
    <property type="entry name" value="REVERSE TRANSCRIPTASE DOMAIN-CONTAINING PROTEIN-RELATED"/>
    <property type="match status" value="1"/>
</dbReference>
<dbReference type="SUPFAM" id="SSF56672">
    <property type="entry name" value="DNA/RNA polymerases"/>
    <property type="match status" value="1"/>
</dbReference>
<dbReference type="RefSeq" id="XP_016474527.1">
    <property type="nucleotide sequence ID" value="XM_016619041.1"/>
</dbReference>
<evidence type="ECO:0000259" key="1">
    <source>
        <dbReference type="PROSITE" id="PS50878"/>
    </source>
</evidence>
<dbReference type="Pfam" id="PF00078">
    <property type="entry name" value="RVT_1"/>
    <property type="match status" value="1"/>
</dbReference>
<protein>
    <recommendedName>
        <fullName evidence="1">Reverse transcriptase domain-containing protein</fullName>
    </recommendedName>
</protein>
<name>A0A1S4ACZ4_TOBAC</name>
<dbReference type="InterPro" id="IPR000477">
    <property type="entry name" value="RT_dom"/>
</dbReference>
<dbReference type="PANTHER" id="PTHR31635">
    <property type="entry name" value="REVERSE TRANSCRIPTASE DOMAIN-CONTAINING PROTEIN-RELATED"/>
    <property type="match status" value="1"/>
</dbReference>
<accession>A0A1S4ACZ4</accession>
<evidence type="ECO:0000313" key="2">
    <source>
        <dbReference type="RefSeq" id="XP_016474527.1"/>
    </source>
</evidence>
<reference evidence="2" key="1">
    <citation type="submission" date="2025-08" db="UniProtKB">
        <authorList>
            <consortium name="RefSeq"/>
        </authorList>
    </citation>
    <scope>IDENTIFICATION</scope>
</reference>
<organism evidence="2">
    <name type="scientific">Nicotiana tabacum</name>
    <name type="common">Common tobacco</name>
    <dbReference type="NCBI Taxonomy" id="4097"/>
    <lineage>
        <taxon>Eukaryota</taxon>
        <taxon>Viridiplantae</taxon>
        <taxon>Streptophyta</taxon>
        <taxon>Embryophyta</taxon>
        <taxon>Tracheophyta</taxon>
        <taxon>Spermatophyta</taxon>
        <taxon>Magnoliopsida</taxon>
        <taxon>eudicotyledons</taxon>
        <taxon>Gunneridae</taxon>
        <taxon>Pentapetalae</taxon>
        <taxon>asterids</taxon>
        <taxon>lamiids</taxon>
        <taxon>Solanales</taxon>
        <taxon>Solanaceae</taxon>
        <taxon>Nicotianoideae</taxon>
        <taxon>Nicotianeae</taxon>
        <taxon>Nicotiana</taxon>
    </lineage>
</organism>
<sequence>MWPMKNIWLKLKLLKPLLKQLNNAEFKSISQKIVLPREELQLSWEMINAQCTDQLLGKEKRILLDLEKWSLVEESSLTQKACAKWIKFGDANTKYFLALVKERTQKKQKLHPTSLTGAQLTDPLDIKEENISFYKSLMGTTSPSIPAVNRLIMMKGPTLSQQQRRELCDDITDQDKAYDSVEQPYLKQVISELGFPDSFISWIMECVRIVNYTVMVNGETTKPFDAAKGLRQGDPISPYLFSMAMEYLSRKLHELRDDKSFNFHPKCAKLKIAHLSFADDLLLFSRGDLKSVNALHQAFKQFLEASGLQAYLHKSSI</sequence>
<dbReference type="OrthoDB" id="1259371at2759"/>